<dbReference type="PROSITE" id="PS51007">
    <property type="entry name" value="CYTC"/>
    <property type="match status" value="1"/>
</dbReference>
<dbReference type="EMBL" id="JBHUGS010000001">
    <property type="protein sequence ID" value="MFD1950100.1"/>
    <property type="molecule type" value="Genomic_DNA"/>
</dbReference>
<dbReference type="InterPro" id="IPR002327">
    <property type="entry name" value="Cyt_c_1A/1B"/>
</dbReference>
<feature type="domain" description="Cytochrome c" evidence="7">
    <location>
        <begin position="1"/>
        <end position="93"/>
    </location>
</feature>
<dbReference type="PRINTS" id="PR00604">
    <property type="entry name" value="CYTCHRMECIAB"/>
</dbReference>
<dbReference type="Proteomes" id="UP001597400">
    <property type="component" value="Unassembled WGS sequence"/>
</dbReference>
<keyword evidence="4" id="KW-0249">Electron transport</keyword>
<dbReference type="InterPro" id="IPR009056">
    <property type="entry name" value="Cyt_c-like_dom"/>
</dbReference>
<evidence type="ECO:0000313" key="9">
    <source>
        <dbReference type="Proteomes" id="UP001597400"/>
    </source>
</evidence>
<dbReference type="RefSeq" id="WP_380927885.1">
    <property type="nucleotide sequence ID" value="NZ_JBHUGS010000001.1"/>
</dbReference>
<sequence>MFRRCAACHTVGAGGGDTDGPNLHDVVNNPVASRRPRFAYSASLAATGGTWTPARLDAWLTNPRAVAPGTSMAFAGLPNPQDRADVIAYLGRQ</sequence>
<keyword evidence="3 6" id="KW-0479">Metal-binding</keyword>
<comment type="caution">
    <text evidence="8">The sequence shown here is derived from an EMBL/GenBank/DDBJ whole genome shotgun (WGS) entry which is preliminary data.</text>
</comment>
<dbReference type="Pfam" id="PF00034">
    <property type="entry name" value="Cytochrom_C"/>
    <property type="match status" value="1"/>
</dbReference>
<keyword evidence="5 6" id="KW-0408">Iron</keyword>
<evidence type="ECO:0000256" key="3">
    <source>
        <dbReference type="ARBA" id="ARBA00022723"/>
    </source>
</evidence>
<keyword evidence="9" id="KW-1185">Reference proteome</keyword>
<keyword evidence="2 6" id="KW-0349">Heme</keyword>
<dbReference type="PANTHER" id="PTHR11961">
    <property type="entry name" value="CYTOCHROME C"/>
    <property type="match status" value="1"/>
</dbReference>
<dbReference type="InterPro" id="IPR036909">
    <property type="entry name" value="Cyt_c-like_dom_sf"/>
</dbReference>
<proteinExistence type="predicted"/>
<keyword evidence="1" id="KW-0813">Transport</keyword>
<organism evidence="8 9">
    <name type="scientific">Sphingomonas arantia</name>
    <dbReference type="NCBI Taxonomy" id="1460676"/>
    <lineage>
        <taxon>Bacteria</taxon>
        <taxon>Pseudomonadati</taxon>
        <taxon>Pseudomonadota</taxon>
        <taxon>Alphaproteobacteria</taxon>
        <taxon>Sphingomonadales</taxon>
        <taxon>Sphingomonadaceae</taxon>
        <taxon>Sphingomonas</taxon>
    </lineage>
</organism>
<dbReference type="Gene3D" id="1.10.760.10">
    <property type="entry name" value="Cytochrome c-like domain"/>
    <property type="match status" value="1"/>
</dbReference>
<evidence type="ECO:0000256" key="2">
    <source>
        <dbReference type="ARBA" id="ARBA00022617"/>
    </source>
</evidence>
<name>A0ABW4TTT5_9SPHN</name>
<dbReference type="SUPFAM" id="SSF46626">
    <property type="entry name" value="Cytochrome c"/>
    <property type="match status" value="1"/>
</dbReference>
<evidence type="ECO:0000313" key="8">
    <source>
        <dbReference type="EMBL" id="MFD1950100.1"/>
    </source>
</evidence>
<evidence type="ECO:0000256" key="4">
    <source>
        <dbReference type="ARBA" id="ARBA00022982"/>
    </source>
</evidence>
<accession>A0ABW4TTT5</accession>
<gene>
    <name evidence="8" type="ORF">ACFSGX_04870</name>
</gene>
<evidence type="ECO:0000256" key="1">
    <source>
        <dbReference type="ARBA" id="ARBA00022448"/>
    </source>
</evidence>
<protein>
    <submittedName>
        <fullName evidence="8">C-type cytochrome</fullName>
    </submittedName>
</protein>
<reference evidence="9" key="1">
    <citation type="journal article" date="2019" name="Int. J. Syst. Evol. Microbiol.">
        <title>The Global Catalogue of Microorganisms (GCM) 10K type strain sequencing project: providing services to taxonomists for standard genome sequencing and annotation.</title>
        <authorList>
            <consortium name="The Broad Institute Genomics Platform"/>
            <consortium name="The Broad Institute Genome Sequencing Center for Infectious Disease"/>
            <person name="Wu L."/>
            <person name="Ma J."/>
        </authorList>
    </citation>
    <scope>NUCLEOTIDE SEQUENCE [LARGE SCALE GENOMIC DNA]</scope>
    <source>
        <strain evidence="9">CGMCC 1.12702</strain>
    </source>
</reference>
<evidence type="ECO:0000256" key="6">
    <source>
        <dbReference type="PROSITE-ProRule" id="PRU00433"/>
    </source>
</evidence>
<evidence type="ECO:0000259" key="7">
    <source>
        <dbReference type="PROSITE" id="PS51007"/>
    </source>
</evidence>
<evidence type="ECO:0000256" key="5">
    <source>
        <dbReference type="ARBA" id="ARBA00023004"/>
    </source>
</evidence>